<keyword evidence="2" id="KW-1133">Transmembrane helix</keyword>
<feature type="compositionally biased region" description="Pro residues" evidence="1">
    <location>
        <begin position="399"/>
        <end position="409"/>
    </location>
</feature>
<dbReference type="Proteomes" id="UP000534388">
    <property type="component" value="Unassembled WGS sequence"/>
</dbReference>
<dbReference type="PANTHER" id="PTHR30441">
    <property type="entry name" value="DUF748 DOMAIN-CONTAINING PROTEIN"/>
    <property type="match status" value="1"/>
</dbReference>
<organism evidence="3 4">
    <name type="scientific">Rugamonas brunnea</name>
    <dbReference type="NCBI Taxonomy" id="2758569"/>
    <lineage>
        <taxon>Bacteria</taxon>
        <taxon>Pseudomonadati</taxon>
        <taxon>Pseudomonadota</taxon>
        <taxon>Betaproteobacteria</taxon>
        <taxon>Burkholderiales</taxon>
        <taxon>Oxalobacteraceae</taxon>
        <taxon>Telluria group</taxon>
        <taxon>Rugamonas</taxon>
    </lineage>
</organism>
<name>A0A7W2IC69_9BURK</name>
<feature type="transmembrane region" description="Helical" evidence="2">
    <location>
        <begin position="7"/>
        <end position="27"/>
    </location>
</feature>
<feature type="compositionally biased region" description="Low complexity" evidence="1">
    <location>
        <begin position="387"/>
        <end position="398"/>
    </location>
</feature>
<reference evidence="3 4" key="1">
    <citation type="submission" date="2020-07" db="EMBL/GenBank/DDBJ databases">
        <title>Novel species isolated from subtropical streams in China.</title>
        <authorList>
            <person name="Lu H."/>
        </authorList>
    </citation>
    <scope>NUCLEOTIDE SEQUENCE [LARGE SCALE GENOMIC DNA]</scope>
    <source>
        <strain evidence="3 4">LX20W</strain>
    </source>
</reference>
<dbReference type="PANTHER" id="PTHR30441:SF8">
    <property type="entry name" value="DUF748 DOMAIN-CONTAINING PROTEIN"/>
    <property type="match status" value="1"/>
</dbReference>
<feature type="region of interest" description="Disordered" evidence="1">
    <location>
        <begin position="379"/>
        <end position="409"/>
    </location>
</feature>
<dbReference type="AlphaFoldDB" id="A0A7W2IC69"/>
<evidence type="ECO:0000256" key="1">
    <source>
        <dbReference type="SAM" id="MobiDB-lite"/>
    </source>
</evidence>
<dbReference type="GO" id="GO:0090313">
    <property type="term" value="P:regulation of protein targeting to membrane"/>
    <property type="evidence" value="ECO:0007669"/>
    <property type="project" value="TreeGrafter"/>
</dbReference>
<feature type="region of interest" description="Disordered" evidence="1">
    <location>
        <begin position="538"/>
        <end position="560"/>
    </location>
</feature>
<feature type="compositionally biased region" description="Low complexity" evidence="1">
    <location>
        <begin position="538"/>
        <end position="547"/>
    </location>
</feature>
<keyword evidence="2" id="KW-0472">Membrane</keyword>
<evidence type="ECO:0000313" key="4">
    <source>
        <dbReference type="Proteomes" id="UP000534388"/>
    </source>
</evidence>
<dbReference type="InterPro" id="IPR052894">
    <property type="entry name" value="AsmA-related"/>
</dbReference>
<protein>
    <submittedName>
        <fullName evidence="3">DUF748 domain-containing protein</fullName>
    </submittedName>
</protein>
<proteinExistence type="predicted"/>
<dbReference type="EMBL" id="JACEZT010000006">
    <property type="protein sequence ID" value="MBA5637662.1"/>
    <property type="molecule type" value="Genomic_DNA"/>
</dbReference>
<sequence>MEIRWKRWVAGSAGVMAVYAGAGFWLLPQVIKSQVPKIGQTVLERQMSVGDVRFNPYTLRLEVQDFRLAEANGAPLFSAGQLTVDLEWRSLFRRAWTLAEVRLTAPQALLAIGPDGTFNIAQLMDTLNRRPHEESSGMPRLSITSFVLEQGKLVLRDQHAGYADQYTPIDFKLANLSTLPDENGSYTFSADATGGGTLRWRGDASLNPIAGKGELVLDKVALPGVAAYLKPYTRASVTAGLLSAKLPYHFSYKDGKFDAGLDGAALGLHDLAVAQGAPAATFAALKTFELTGVQADLASRTATVERLNAADGKFSLRRNANGELDLAQLGAPEAPKGAAPAAATAAAGQVAPAAPAAPGATKAAAPAAPAAATVAAAPASNKTASVPPASATANRAPAPAKPSAPPPPWKLQLKQLDFDRLAFDAVDETANPALKVSMDKAQLHLRLQAEQAPAGVKLNLDGATFSLADLTLASGTQTPFKLGELGFTDGSIDLAGHRATFGRLYADGGQLQLAFDAKGQLALLGHLPGSGKAASTASAKAPAAAKPAPTPAAAPEPAASPWQVNAKSVEFNKFTAAYADQSTGIKANVQDFNLKLDDVSNDLKQAVKFQAGLAVREGGKLTAQGSVVPATGAVDTAVEVKQLALAPVQPLLAKFVKLKLAGGTVSARGQLNTKPGPASRTSVRYVGAFDVSGLVLNEDDGDRFASWKTVRTDKLTLSLAPDLLDIPELRIVEPNAKLIIENDRSFNAARLLVEPAKGTSAGTPAAASASAKPGATAATAATTSAKPVVAAANKPAAQASQPFPVHVQRVRLQNAKLDFTDLSLRPQFSAKIYELGGVITGLSSKRDARSQVELDGRVDEFGMARVRGQLNPFAASENTDLNVVFKNVDMVSASPYTMKFAGYKIAQGKISLDLEYKVRQNQLEGNNHIVLDQLTLGERIDSPDALKLPLELALAILKDSDGRIDLGLPVAGDMNDPQFSYGAVVWKAVGNVLTKIVTAPFRALGNLFGISGDKLEAISFDPGSDALLPPERAKLAQVAQILAKRGQLTLSVPGQYSEQADGAALRARAVRREIAKRAGIKLEAGEEPGPLDLGSSPVRSALRSLYGERFGSAELDKEKKAAEAAAAAPVAASVANAANAAKAGDAASAANAANAPAPAAAQKKLAVWQKLGKLIQGEPQVADASAFYRTLQTKLEQRQPLPADALTRLGTQRAGAIVAALTEGGVNPASTRATAPEAVAADVGQPVNLKLGLSAK</sequence>
<dbReference type="Pfam" id="PF05359">
    <property type="entry name" value="DUF748"/>
    <property type="match status" value="1"/>
</dbReference>
<dbReference type="InterPro" id="IPR008023">
    <property type="entry name" value="DUF748"/>
</dbReference>
<evidence type="ECO:0000313" key="3">
    <source>
        <dbReference type="EMBL" id="MBA5637662.1"/>
    </source>
</evidence>
<keyword evidence="2" id="KW-0812">Transmembrane</keyword>
<evidence type="ECO:0000256" key="2">
    <source>
        <dbReference type="SAM" id="Phobius"/>
    </source>
</evidence>
<comment type="caution">
    <text evidence="3">The sequence shown here is derived from an EMBL/GenBank/DDBJ whole genome shotgun (WGS) entry which is preliminary data.</text>
</comment>
<gene>
    <name evidence="3" type="ORF">H3H37_11410</name>
</gene>
<dbReference type="GO" id="GO:0005886">
    <property type="term" value="C:plasma membrane"/>
    <property type="evidence" value="ECO:0007669"/>
    <property type="project" value="TreeGrafter"/>
</dbReference>
<keyword evidence="4" id="KW-1185">Reference proteome</keyword>
<accession>A0A7W2IC69</accession>